<dbReference type="Proteomes" id="UP000182567">
    <property type="component" value="Plasmid unnamed1"/>
</dbReference>
<organism evidence="1 2">
    <name type="scientific">Pseudomonas frederiksbergensis</name>
    <dbReference type="NCBI Taxonomy" id="104087"/>
    <lineage>
        <taxon>Bacteria</taxon>
        <taxon>Pseudomonadati</taxon>
        <taxon>Pseudomonadota</taxon>
        <taxon>Gammaproteobacteria</taxon>
        <taxon>Pseudomonadales</taxon>
        <taxon>Pseudomonadaceae</taxon>
        <taxon>Pseudomonas</taxon>
    </lineage>
</organism>
<accession>A0A1J0ETS9</accession>
<gene>
    <name evidence="1" type="ORF">BLL42_27680</name>
</gene>
<dbReference type="EMBL" id="CP017887">
    <property type="protein sequence ID" value="APC19513.1"/>
    <property type="molecule type" value="Genomic_DNA"/>
</dbReference>
<protein>
    <submittedName>
        <fullName evidence="1">Uncharacterized protein</fullName>
    </submittedName>
</protein>
<sequence length="129" mass="14442">MKDTLIPDHYSTLFARRLLNFTLESTKAHFEENPPTQGQILILSMQQHNMNRYRLVKVINPASGRRRRIIISHGEAFGGASYYRSGKSCFAPTGQTKLLPPVPAVAERLSFDHDTTLSDEDLAELLASG</sequence>
<evidence type="ECO:0000313" key="1">
    <source>
        <dbReference type="EMBL" id="APC19513.1"/>
    </source>
</evidence>
<dbReference type="RefSeq" id="WP_071556018.1">
    <property type="nucleotide sequence ID" value="NZ_CP017887.1"/>
</dbReference>
<proteinExistence type="predicted"/>
<dbReference type="OrthoDB" id="7019450at2"/>
<reference evidence="2" key="1">
    <citation type="submission" date="2016-10" db="EMBL/GenBank/DDBJ databases">
        <title>Pseudomonas frederiksbergensis ERGS4:02 complete genome.</title>
        <authorList>
            <person name="Kumar R."/>
            <person name="Acharya V."/>
            <person name="Singh D."/>
        </authorList>
    </citation>
    <scope>NUCLEOTIDE SEQUENCE [LARGE SCALE GENOMIC DNA]</scope>
    <source>
        <strain evidence="2">ERGS4:02</strain>
        <plasmid evidence="2">Plasmid unnamed1</plasmid>
    </source>
</reference>
<name>A0A1J0ETS9_9PSED</name>
<geneLocation type="plasmid" evidence="1">
    <name>unnamed1</name>
</geneLocation>
<keyword evidence="1" id="KW-0614">Plasmid</keyword>
<evidence type="ECO:0000313" key="2">
    <source>
        <dbReference type="Proteomes" id="UP000182567"/>
    </source>
</evidence>
<dbReference type="GeneID" id="46912064"/>
<dbReference type="AlphaFoldDB" id="A0A1J0ETS9"/>